<name>A0A212M090_9FIRM</name>
<keyword evidence="8 9" id="KW-0464">Manganese</keyword>
<dbReference type="GO" id="GO:0046872">
    <property type="term" value="F:metal ion binding"/>
    <property type="evidence" value="ECO:0007669"/>
    <property type="project" value="UniProtKB-UniRule"/>
</dbReference>
<dbReference type="PANTHER" id="PTHR43219">
    <property type="entry name" value="CRISPR-ASSOCIATED ENDONUCLEASE CAS1"/>
    <property type="match status" value="1"/>
</dbReference>
<evidence type="ECO:0000256" key="2">
    <source>
        <dbReference type="ARBA" id="ARBA00022723"/>
    </source>
</evidence>
<dbReference type="EMBL" id="FMJE01000007">
    <property type="protein sequence ID" value="SCM83150.1"/>
    <property type="molecule type" value="Genomic_DNA"/>
</dbReference>
<comment type="subunit">
    <text evidence="9">Homodimer, forms a heterotetramer with a Cas2 homodimer.</text>
</comment>
<dbReference type="GO" id="GO:0004520">
    <property type="term" value="F:DNA endonuclease activity"/>
    <property type="evidence" value="ECO:0007669"/>
    <property type="project" value="InterPro"/>
</dbReference>
<keyword evidence="2 9" id="KW-0479">Metal-binding</keyword>
<feature type="binding site" evidence="9">
    <location>
        <position position="159"/>
    </location>
    <ligand>
        <name>Mn(2+)</name>
        <dbReference type="ChEBI" id="CHEBI:29035"/>
    </ligand>
</feature>
<accession>A0A212M090</accession>
<evidence type="ECO:0000256" key="9">
    <source>
        <dbReference type="HAMAP-Rule" id="MF_01470"/>
    </source>
</evidence>
<feature type="binding site" evidence="9">
    <location>
        <position position="239"/>
    </location>
    <ligand>
        <name>Mn(2+)</name>
        <dbReference type="ChEBI" id="CHEBI:29035"/>
    </ligand>
</feature>
<evidence type="ECO:0000256" key="5">
    <source>
        <dbReference type="ARBA" id="ARBA00022842"/>
    </source>
</evidence>
<dbReference type="GO" id="GO:0043571">
    <property type="term" value="P:maintenance of CRISPR repeat elements"/>
    <property type="evidence" value="ECO:0007669"/>
    <property type="project" value="UniProtKB-UniRule"/>
</dbReference>
<dbReference type="RefSeq" id="WP_288185648.1">
    <property type="nucleotide sequence ID" value="NZ_LT608335.1"/>
</dbReference>
<evidence type="ECO:0000256" key="1">
    <source>
        <dbReference type="ARBA" id="ARBA00022722"/>
    </source>
</evidence>
<evidence type="ECO:0000256" key="3">
    <source>
        <dbReference type="ARBA" id="ARBA00022759"/>
    </source>
</evidence>
<evidence type="ECO:0000256" key="6">
    <source>
        <dbReference type="ARBA" id="ARBA00023118"/>
    </source>
</evidence>
<dbReference type="Gene3D" id="3.100.10.20">
    <property type="entry name" value="CRISPR-associated endonuclease Cas1, N-terminal domain"/>
    <property type="match status" value="1"/>
</dbReference>
<evidence type="ECO:0000313" key="10">
    <source>
        <dbReference type="EMBL" id="SCM83150.1"/>
    </source>
</evidence>
<organism evidence="10">
    <name type="scientific">uncultured Sporomusa sp</name>
    <dbReference type="NCBI Taxonomy" id="307249"/>
    <lineage>
        <taxon>Bacteria</taxon>
        <taxon>Bacillati</taxon>
        <taxon>Bacillota</taxon>
        <taxon>Negativicutes</taxon>
        <taxon>Selenomonadales</taxon>
        <taxon>Sporomusaceae</taxon>
        <taxon>Sporomusa</taxon>
        <taxon>environmental samples</taxon>
    </lineage>
</organism>
<dbReference type="Gene3D" id="1.20.120.920">
    <property type="entry name" value="CRISPR-associated endonuclease Cas1, C-terminal domain"/>
    <property type="match status" value="1"/>
</dbReference>
<dbReference type="NCBIfam" id="TIGR00287">
    <property type="entry name" value="cas1"/>
    <property type="match status" value="1"/>
</dbReference>
<comment type="similarity">
    <text evidence="9">Belongs to the CRISPR-associated endonuclease Cas1 family.</text>
</comment>
<dbReference type="AlphaFoldDB" id="A0A212M090"/>
<dbReference type="GO" id="GO:0051607">
    <property type="term" value="P:defense response to virus"/>
    <property type="evidence" value="ECO:0007669"/>
    <property type="project" value="UniProtKB-UniRule"/>
</dbReference>
<keyword evidence="4 9" id="KW-0378">Hydrolase</keyword>
<dbReference type="InterPro" id="IPR002729">
    <property type="entry name" value="CRISPR-assoc_Cas1"/>
</dbReference>
<dbReference type="GO" id="GO:0016787">
    <property type="term" value="F:hydrolase activity"/>
    <property type="evidence" value="ECO:0007669"/>
    <property type="project" value="UniProtKB-KW"/>
</dbReference>
<comment type="function">
    <text evidence="9">CRISPR (clustered regularly interspaced short palindromic repeat), is an adaptive immune system that provides protection against mobile genetic elements (viruses, transposable elements and conjugative plasmids). CRISPR clusters contain spacers, sequences complementary to antecedent mobile elements, and target invading nucleic acids. CRISPR clusters are transcribed and processed into CRISPR RNA (crRNA). Acts as a dsDNA endonuclease. Involved in the integration of spacer DNA into the CRISPR cassette.</text>
</comment>
<keyword evidence="3 9" id="KW-0255">Endonuclease</keyword>
<dbReference type="NCBIfam" id="TIGR03641">
    <property type="entry name" value="cas1_HMARI"/>
    <property type="match status" value="1"/>
</dbReference>
<evidence type="ECO:0000256" key="4">
    <source>
        <dbReference type="ARBA" id="ARBA00022801"/>
    </source>
</evidence>
<comment type="cofactor">
    <cofactor evidence="9">
        <name>Mg(2+)</name>
        <dbReference type="ChEBI" id="CHEBI:18420"/>
    </cofactor>
    <cofactor evidence="9">
        <name>Mn(2+)</name>
        <dbReference type="ChEBI" id="CHEBI:29035"/>
    </cofactor>
</comment>
<reference evidence="10" key="1">
    <citation type="submission" date="2016-08" db="EMBL/GenBank/DDBJ databases">
        <authorList>
            <person name="Seilhamer J.J."/>
        </authorList>
    </citation>
    <scope>NUCLEOTIDE SEQUENCE</scope>
    <source>
        <strain evidence="10">86</strain>
    </source>
</reference>
<feature type="binding site" evidence="9">
    <location>
        <position position="224"/>
    </location>
    <ligand>
        <name>Mn(2+)</name>
        <dbReference type="ChEBI" id="CHEBI:29035"/>
    </ligand>
</feature>
<keyword evidence="6 9" id="KW-0051">Antiviral defense</keyword>
<proteinExistence type="inferred from homology"/>
<sequence length="335" mass="39384">MIEETRYIFSKGDLSRKDFSICFRGERGNVYLPIKDTKELYCFNDITLSTKLLEILSKAGIVVHFFGYYENYIGTFYPKDYLLSGRLTVSQALAYDNQEKRMTIAKAVVTGIAVNIHFVLYHYYRHGKEELKPFLDWLKKDVPELLTRISAIKQLLSLEGEIWARFYETFKLILPEDFHMNKRVKRPPDNPINALVSFGNTLLYTKTLTQLYHTHLNQTISYLHEPMERRYSLSLDISEPFKPVLVYKTIFDCINNKKITVAKHFDKKLNYALLNEAGRKTFITEFEERINGVFEHSKLKRKVSYKQAIRLDGYKLIKYIVEEKPVAFFNMEAKG</sequence>
<dbReference type="InterPro" id="IPR019858">
    <property type="entry name" value="CRISPR-assoc_Cas1_HMARI/TNEAP"/>
</dbReference>
<protein>
    <recommendedName>
        <fullName evidence="9">CRISPR-associated endonuclease Cas1</fullName>
        <ecNumber evidence="9">3.1.-.-</ecNumber>
    </recommendedName>
</protein>
<dbReference type="Pfam" id="PF01867">
    <property type="entry name" value="Cas_Cas1"/>
    <property type="match status" value="1"/>
</dbReference>
<dbReference type="EC" id="3.1.-.-" evidence="9"/>
<keyword evidence="7 9" id="KW-0238">DNA-binding</keyword>
<dbReference type="InterPro" id="IPR042206">
    <property type="entry name" value="CRISPR-assoc_Cas1_C"/>
</dbReference>
<gene>
    <name evidence="9 10" type="primary">cas1</name>
    <name evidence="10" type="ORF">KL86SPO_70008</name>
</gene>
<dbReference type="InterPro" id="IPR042211">
    <property type="entry name" value="CRISPR-assoc_Cas1_N"/>
</dbReference>
<evidence type="ECO:0000256" key="7">
    <source>
        <dbReference type="ARBA" id="ARBA00023125"/>
    </source>
</evidence>
<keyword evidence="5 9" id="KW-0460">Magnesium</keyword>
<evidence type="ECO:0000256" key="8">
    <source>
        <dbReference type="ARBA" id="ARBA00023211"/>
    </source>
</evidence>
<dbReference type="HAMAP" id="MF_01470">
    <property type="entry name" value="Cas1"/>
    <property type="match status" value="1"/>
</dbReference>
<dbReference type="GO" id="GO:0003677">
    <property type="term" value="F:DNA binding"/>
    <property type="evidence" value="ECO:0007669"/>
    <property type="project" value="UniProtKB-KW"/>
</dbReference>
<keyword evidence="1 9" id="KW-0540">Nuclease</keyword>
<dbReference type="PANTHER" id="PTHR43219:SF1">
    <property type="entry name" value="CRISPR-ASSOCIATED ENDONUCLEASE CAS1"/>
    <property type="match status" value="1"/>
</dbReference>